<name>A0ACC2IY75_9PEZI</name>
<dbReference type="Proteomes" id="UP001153334">
    <property type="component" value="Unassembled WGS sequence"/>
</dbReference>
<dbReference type="EMBL" id="JAPESX010000737">
    <property type="protein sequence ID" value="KAJ8119923.1"/>
    <property type="molecule type" value="Genomic_DNA"/>
</dbReference>
<accession>A0ACC2IY75</accession>
<organism evidence="1 2">
    <name type="scientific">Nemania bipapillata</name>
    <dbReference type="NCBI Taxonomy" id="110536"/>
    <lineage>
        <taxon>Eukaryota</taxon>
        <taxon>Fungi</taxon>
        <taxon>Dikarya</taxon>
        <taxon>Ascomycota</taxon>
        <taxon>Pezizomycotina</taxon>
        <taxon>Sordariomycetes</taxon>
        <taxon>Xylariomycetidae</taxon>
        <taxon>Xylariales</taxon>
        <taxon>Xylariaceae</taxon>
        <taxon>Nemania</taxon>
    </lineage>
</organism>
<protein>
    <submittedName>
        <fullName evidence="1">Uncharacterized protein</fullName>
    </submittedName>
</protein>
<keyword evidence="2" id="KW-1185">Reference proteome</keyword>
<proteinExistence type="predicted"/>
<comment type="caution">
    <text evidence="1">The sequence shown here is derived from an EMBL/GenBank/DDBJ whole genome shotgun (WGS) entry which is preliminary data.</text>
</comment>
<evidence type="ECO:0000313" key="1">
    <source>
        <dbReference type="EMBL" id="KAJ8119923.1"/>
    </source>
</evidence>
<sequence>MADRGASKTRIRRAPLGDATDRIVNASPQKLEKHPRPQNPEPNPLRAHPVPVTSTKAPYQKGSTPASKSLVSTQTRHAKPRDSAGLQAVIPGVNKASKDNRFSQISTSSGASGGNRKTHIGPWQLGRTLGKGSAARVRLARHHTTQDIVAVKILAKNMTQLTAAGSMAELEKWDRTRDEFTSQRQMPLSIEREVAVLKLIDHPHIVKLHDIWENRSEM</sequence>
<evidence type="ECO:0000313" key="2">
    <source>
        <dbReference type="Proteomes" id="UP001153334"/>
    </source>
</evidence>
<gene>
    <name evidence="1" type="ORF">ONZ43_g3234</name>
</gene>
<reference evidence="1" key="1">
    <citation type="submission" date="2022-11" db="EMBL/GenBank/DDBJ databases">
        <title>Genome Sequence of Nemania bipapillata.</title>
        <authorList>
            <person name="Buettner E."/>
        </authorList>
    </citation>
    <scope>NUCLEOTIDE SEQUENCE</scope>
    <source>
        <strain evidence="1">CP14</strain>
    </source>
</reference>